<dbReference type="Pfam" id="PF02254">
    <property type="entry name" value="TrkA_N"/>
    <property type="match status" value="1"/>
</dbReference>
<organism evidence="9 10">
    <name type="scientific">Haloarchaeobius iranensis</name>
    <dbReference type="NCBI Taxonomy" id="996166"/>
    <lineage>
        <taxon>Archaea</taxon>
        <taxon>Methanobacteriati</taxon>
        <taxon>Methanobacteriota</taxon>
        <taxon>Stenosarchaea group</taxon>
        <taxon>Halobacteria</taxon>
        <taxon>Halobacteriales</taxon>
        <taxon>Halorubellaceae</taxon>
        <taxon>Haloarchaeobius</taxon>
    </lineage>
</organism>
<dbReference type="InterPro" id="IPR003148">
    <property type="entry name" value="RCK_N"/>
</dbReference>
<evidence type="ECO:0000256" key="1">
    <source>
        <dbReference type="ARBA" id="ARBA00003660"/>
    </source>
</evidence>
<dbReference type="PROSITE" id="PS51201">
    <property type="entry name" value="RCK_N"/>
    <property type="match status" value="1"/>
</dbReference>
<evidence type="ECO:0000256" key="3">
    <source>
        <dbReference type="ARBA" id="ARBA00022538"/>
    </source>
</evidence>
<evidence type="ECO:0000313" key="10">
    <source>
        <dbReference type="Proteomes" id="UP000199370"/>
    </source>
</evidence>
<dbReference type="SUPFAM" id="SSF51735">
    <property type="entry name" value="NAD(P)-binding Rossmann-fold domains"/>
    <property type="match status" value="1"/>
</dbReference>
<accession>A0A1G9YPK2</accession>
<dbReference type="GO" id="GO:0015079">
    <property type="term" value="F:potassium ion transmembrane transporter activity"/>
    <property type="evidence" value="ECO:0007669"/>
    <property type="project" value="InterPro"/>
</dbReference>
<feature type="domain" description="RCK N-terminal" evidence="7">
    <location>
        <begin position="3"/>
        <end position="119"/>
    </location>
</feature>
<dbReference type="PROSITE" id="PS51202">
    <property type="entry name" value="RCK_C"/>
    <property type="match status" value="1"/>
</dbReference>
<dbReference type="InterPro" id="IPR006037">
    <property type="entry name" value="RCK_C"/>
</dbReference>
<evidence type="ECO:0000259" key="8">
    <source>
        <dbReference type="PROSITE" id="PS51202"/>
    </source>
</evidence>
<dbReference type="InterPro" id="IPR036721">
    <property type="entry name" value="RCK_C_sf"/>
</dbReference>
<dbReference type="OrthoDB" id="169192at2157"/>
<feature type="domain" description="RCK C-terminal" evidence="8">
    <location>
        <begin position="134"/>
        <end position="215"/>
    </location>
</feature>
<name>A0A1G9YPK2_9EURY</name>
<keyword evidence="6" id="KW-0406">Ion transport</keyword>
<dbReference type="PANTHER" id="PTHR43833:SF5">
    <property type="entry name" value="TRK SYSTEM POTASSIUM UPTAKE PROTEIN TRKA"/>
    <property type="match status" value="1"/>
</dbReference>
<comment type="function">
    <text evidence="1">Part of a potassium transport system.</text>
</comment>
<dbReference type="AlphaFoldDB" id="A0A1G9YPK2"/>
<dbReference type="SUPFAM" id="SSF116726">
    <property type="entry name" value="TrkA C-terminal domain-like"/>
    <property type="match status" value="1"/>
</dbReference>
<dbReference type="EMBL" id="FNIA01000015">
    <property type="protein sequence ID" value="SDN10545.1"/>
    <property type="molecule type" value="Genomic_DNA"/>
</dbReference>
<dbReference type="InterPro" id="IPR050721">
    <property type="entry name" value="Trk_Ktr_HKT_K-transport"/>
</dbReference>
<evidence type="ECO:0000256" key="5">
    <source>
        <dbReference type="ARBA" id="ARBA00023027"/>
    </source>
</evidence>
<proteinExistence type="predicted"/>
<evidence type="ECO:0000256" key="6">
    <source>
        <dbReference type="ARBA" id="ARBA00023065"/>
    </source>
</evidence>
<evidence type="ECO:0000259" key="7">
    <source>
        <dbReference type="PROSITE" id="PS51201"/>
    </source>
</evidence>
<keyword evidence="5" id="KW-0520">NAD</keyword>
<dbReference type="InterPro" id="IPR036291">
    <property type="entry name" value="NAD(P)-bd_dom_sf"/>
</dbReference>
<evidence type="ECO:0000313" key="9">
    <source>
        <dbReference type="EMBL" id="SDN10545.1"/>
    </source>
</evidence>
<keyword evidence="4" id="KW-0630">Potassium</keyword>
<keyword evidence="10" id="KW-1185">Reference proteome</keyword>
<dbReference type="PANTHER" id="PTHR43833">
    <property type="entry name" value="POTASSIUM CHANNEL PROTEIN 2-RELATED-RELATED"/>
    <property type="match status" value="1"/>
</dbReference>
<gene>
    <name evidence="9" type="ORF">SAMN05192554_11552</name>
</gene>
<dbReference type="GO" id="GO:0005886">
    <property type="term" value="C:plasma membrane"/>
    <property type="evidence" value="ECO:0007669"/>
    <property type="project" value="InterPro"/>
</dbReference>
<keyword evidence="3" id="KW-0633">Potassium transport</keyword>
<dbReference type="InterPro" id="IPR006036">
    <property type="entry name" value="K_uptake_TrkA"/>
</dbReference>
<dbReference type="Pfam" id="PF02080">
    <property type="entry name" value="TrkA_C"/>
    <property type="match status" value="1"/>
</dbReference>
<dbReference type="Gene3D" id="3.40.50.720">
    <property type="entry name" value="NAD(P)-binding Rossmann-like Domain"/>
    <property type="match status" value="1"/>
</dbReference>
<dbReference type="Gene3D" id="3.30.70.1450">
    <property type="entry name" value="Regulator of K+ conductance, C-terminal domain"/>
    <property type="match status" value="1"/>
</dbReference>
<evidence type="ECO:0000256" key="4">
    <source>
        <dbReference type="ARBA" id="ARBA00022958"/>
    </source>
</evidence>
<keyword evidence="2" id="KW-0813">Transport</keyword>
<protein>
    <submittedName>
        <fullName evidence="9">Trk system potassium uptake protein TrkA</fullName>
    </submittedName>
</protein>
<sequence>MTQKRIVIAGGGRVGRRAANLLDDRGHDVVVIEEDPEQVGLLEEEHVATIISGDATRPTILEQAGLARTDVLAALTQETGSNLAICMAARQLQPDLYTVMRTEYDVGDEYDEMVNDVVFTEGAGARAAVNLIERDVQTLDSVTGDLDILQIQVVEDAPVAGRTLEEITLPRGSLVVSGAAGDHVARPDTRLEVGKTYIVAVESDVAHEVVNLFQG</sequence>
<reference evidence="9 10" key="1">
    <citation type="submission" date="2016-10" db="EMBL/GenBank/DDBJ databases">
        <authorList>
            <person name="de Groot N.N."/>
        </authorList>
    </citation>
    <scope>NUCLEOTIDE SEQUENCE [LARGE SCALE GENOMIC DNA]</scope>
    <source>
        <strain evidence="10">EB21,IBRC-M 10013,KCTC 4048</strain>
    </source>
</reference>
<evidence type="ECO:0000256" key="2">
    <source>
        <dbReference type="ARBA" id="ARBA00022448"/>
    </source>
</evidence>
<dbReference type="Proteomes" id="UP000199370">
    <property type="component" value="Unassembled WGS sequence"/>
</dbReference>
<dbReference type="STRING" id="996166.SAMN05192554_11552"/>
<dbReference type="RefSeq" id="WP_089734631.1">
    <property type="nucleotide sequence ID" value="NZ_FNIA01000015.1"/>
</dbReference>
<dbReference type="PRINTS" id="PR00335">
    <property type="entry name" value="KUPTAKETRKA"/>
</dbReference>